<evidence type="ECO:0000256" key="5">
    <source>
        <dbReference type="SAM" id="Phobius"/>
    </source>
</evidence>
<comment type="similarity">
    <text evidence="1">Belongs to the spermidine/spermine synthase family.</text>
</comment>
<dbReference type="Gene3D" id="3.40.50.150">
    <property type="entry name" value="Vaccinia Virus protein VP39"/>
    <property type="match status" value="1"/>
</dbReference>
<dbReference type="PANTHER" id="PTHR43317:SF1">
    <property type="entry name" value="THERMOSPERMINE SYNTHASE ACAULIS5"/>
    <property type="match status" value="1"/>
</dbReference>
<dbReference type="GO" id="GO:0006596">
    <property type="term" value="P:polyamine biosynthetic process"/>
    <property type="evidence" value="ECO:0007669"/>
    <property type="project" value="UniProtKB-UniRule"/>
</dbReference>
<evidence type="ECO:0000256" key="2">
    <source>
        <dbReference type="ARBA" id="ARBA00022679"/>
    </source>
</evidence>
<keyword evidence="5" id="KW-0472">Membrane</keyword>
<evidence type="ECO:0000256" key="3">
    <source>
        <dbReference type="ARBA" id="ARBA00023115"/>
    </source>
</evidence>
<keyword evidence="2 4" id="KW-0808">Transferase</keyword>
<dbReference type="InterPro" id="IPR030374">
    <property type="entry name" value="PABS"/>
</dbReference>
<feature type="transmembrane region" description="Helical" evidence="5">
    <location>
        <begin position="142"/>
        <end position="162"/>
    </location>
</feature>
<keyword evidence="3 4" id="KW-0620">Polyamine biosynthesis</keyword>
<feature type="domain" description="PABS" evidence="6">
    <location>
        <begin position="197"/>
        <end position="442"/>
    </location>
</feature>
<dbReference type="KEGG" id="dcb:C3Y92_10150"/>
<keyword evidence="5" id="KW-0812">Transmembrane</keyword>
<dbReference type="RefSeq" id="WP_129352272.1">
    <property type="nucleotide sequence ID" value="NZ_CP026538.1"/>
</dbReference>
<name>A0A4P6HQP6_9BACT</name>
<organism evidence="7 8">
    <name type="scientific">Solidesulfovibrio carbinolicus</name>
    <dbReference type="NCBI Taxonomy" id="296842"/>
    <lineage>
        <taxon>Bacteria</taxon>
        <taxon>Pseudomonadati</taxon>
        <taxon>Thermodesulfobacteriota</taxon>
        <taxon>Desulfovibrionia</taxon>
        <taxon>Desulfovibrionales</taxon>
        <taxon>Desulfovibrionaceae</taxon>
        <taxon>Solidesulfovibrio</taxon>
    </lineage>
</organism>
<evidence type="ECO:0000256" key="4">
    <source>
        <dbReference type="PROSITE-ProRule" id="PRU00354"/>
    </source>
</evidence>
<keyword evidence="5" id="KW-1133">Transmembrane helix</keyword>
<dbReference type="PROSITE" id="PS51006">
    <property type="entry name" value="PABS_2"/>
    <property type="match status" value="1"/>
</dbReference>
<evidence type="ECO:0000313" key="7">
    <source>
        <dbReference type="EMBL" id="QAZ67568.1"/>
    </source>
</evidence>
<evidence type="ECO:0000313" key="8">
    <source>
        <dbReference type="Proteomes" id="UP000293296"/>
    </source>
</evidence>
<dbReference type="EMBL" id="CP026538">
    <property type="protein sequence ID" value="QAZ67568.1"/>
    <property type="molecule type" value="Genomic_DNA"/>
</dbReference>
<keyword evidence="8" id="KW-1185">Reference proteome</keyword>
<feature type="transmembrane region" description="Helical" evidence="5">
    <location>
        <begin position="192"/>
        <end position="209"/>
    </location>
</feature>
<accession>A0A4P6HQP6</accession>
<dbReference type="AlphaFoldDB" id="A0A4P6HQP6"/>
<feature type="transmembrane region" description="Helical" evidence="5">
    <location>
        <begin position="168"/>
        <end position="185"/>
    </location>
</feature>
<sequence length="492" mass="51359">MLAFTVFSCGAAVMVLEIVGARILAPFLGTSIVVWTGLIGVVMAALALGYWQGGRLADRRPDPKVLARIILLAALLTAATAATKALLLDFLVTRGLGPRFGVIAATLLLFAPAAGLLGMVSPFAVRLSLDQTANAGKTAGRLYALSTCGSIVGTFAAGFILVAALGSTTILLVTAGFLVCVSLAATRAGIKAKAAAAGLVALAGLWLYAQDALLAEAGIHDVDTPYGRVLVYQGLDPVSTRPIRVMTTGPSRFQSAMFPDAPGELALSYTRFFTIGLDMAPANAKVLVIGGGAYSFPRHFLDNRPEAAVTVVELDPGVTALAEEYFGLTPRPGLSIVHEDARMFVNRDGGPYDLIYLDAFGTDYAPPFHLVTAEAARRYQALLAPEGALIINAIGPAAGDGGRFIASLAATFASVFPDVGLYPLGSPESPQAAQNVMLVARNRPGPLPEGHSDELRRFLGRRQEAASLAGGLMLTDEFAPVEWLCAMTLGDD</sequence>
<gene>
    <name evidence="7" type="ORF">C3Y92_10150</name>
</gene>
<dbReference type="GO" id="GO:0010487">
    <property type="term" value="F:thermospermine synthase activity"/>
    <property type="evidence" value="ECO:0007669"/>
    <property type="project" value="TreeGrafter"/>
</dbReference>
<feature type="transmembrane region" description="Helical" evidence="5">
    <location>
        <begin position="31"/>
        <end position="53"/>
    </location>
</feature>
<reference evidence="7 8" key="1">
    <citation type="submission" date="2018-02" db="EMBL/GenBank/DDBJ databases">
        <title>Genome sequence of Desulfovibrio carbinolicus DSM 3852.</title>
        <authorList>
            <person name="Wilbanks E."/>
            <person name="Skennerton C.T."/>
            <person name="Orphan V.J."/>
        </authorList>
    </citation>
    <scope>NUCLEOTIDE SEQUENCE [LARGE SCALE GENOMIC DNA]</scope>
    <source>
        <strain evidence="7 8">DSM 3852</strain>
    </source>
</reference>
<feature type="transmembrane region" description="Helical" evidence="5">
    <location>
        <begin position="65"/>
        <end position="88"/>
    </location>
</feature>
<protein>
    <recommendedName>
        <fullName evidence="6">PABS domain-containing protein</fullName>
    </recommendedName>
</protein>
<evidence type="ECO:0000259" key="6">
    <source>
        <dbReference type="PROSITE" id="PS51006"/>
    </source>
</evidence>
<feature type="transmembrane region" description="Helical" evidence="5">
    <location>
        <begin position="100"/>
        <end position="121"/>
    </location>
</feature>
<dbReference type="Proteomes" id="UP000293296">
    <property type="component" value="Chromosome"/>
</dbReference>
<dbReference type="NCBIfam" id="NF037959">
    <property type="entry name" value="MFS_SpdSyn"/>
    <property type="match status" value="1"/>
</dbReference>
<dbReference type="OrthoDB" id="9761985at2"/>
<evidence type="ECO:0000256" key="1">
    <source>
        <dbReference type="ARBA" id="ARBA00007867"/>
    </source>
</evidence>
<proteinExistence type="inferred from homology"/>
<dbReference type="InterPro" id="IPR029063">
    <property type="entry name" value="SAM-dependent_MTases_sf"/>
</dbReference>
<dbReference type="PANTHER" id="PTHR43317">
    <property type="entry name" value="THERMOSPERMINE SYNTHASE ACAULIS5"/>
    <property type="match status" value="1"/>
</dbReference>
<feature type="active site" description="Proton acceptor" evidence="4">
    <location>
        <position position="358"/>
    </location>
</feature>
<dbReference type="CDD" id="cd02440">
    <property type="entry name" value="AdoMet_MTases"/>
    <property type="match status" value="1"/>
</dbReference>
<dbReference type="SUPFAM" id="SSF53335">
    <property type="entry name" value="S-adenosyl-L-methionine-dependent methyltransferases"/>
    <property type="match status" value="1"/>
</dbReference>